<dbReference type="PANTHER" id="PTHR11851:SF224">
    <property type="entry name" value="PROCESSING PROTEASE"/>
    <property type="match status" value="1"/>
</dbReference>
<dbReference type="InterPro" id="IPR011765">
    <property type="entry name" value="Pept_M16_N"/>
</dbReference>
<dbReference type="RefSeq" id="WP_248341890.1">
    <property type="nucleotide sequence ID" value="NZ_AP025592.1"/>
</dbReference>
<gene>
    <name evidence="5" type="ORF">AMPC_27270</name>
</gene>
<dbReference type="PANTHER" id="PTHR11851">
    <property type="entry name" value="METALLOPROTEASE"/>
    <property type="match status" value="1"/>
</dbReference>
<evidence type="ECO:0008006" key="7">
    <source>
        <dbReference type="Google" id="ProtNLM"/>
    </source>
</evidence>
<keyword evidence="2" id="KW-0732">Signal</keyword>
<feature type="region of interest" description="Disordered" evidence="1">
    <location>
        <begin position="493"/>
        <end position="512"/>
    </location>
</feature>
<reference evidence="6" key="1">
    <citation type="journal article" date="2022" name="Int. J. Syst. Evol. Microbiol.">
        <title>Anaeromyxobacter oryzae sp. nov., Anaeromyxobacter diazotrophicus sp. nov. and Anaeromyxobacter paludicola sp. nov., isolated from paddy soils.</title>
        <authorList>
            <person name="Itoh H."/>
            <person name="Xu Z."/>
            <person name="Mise K."/>
            <person name="Masuda Y."/>
            <person name="Ushijima N."/>
            <person name="Hayakawa C."/>
            <person name="Shiratori Y."/>
            <person name="Senoo K."/>
        </authorList>
    </citation>
    <scope>NUCLEOTIDE SEQUENCE [LARGE SCALE GENOMIC DNA]</scope>
    <source>
        <strain evidence="6">Red630</strain>
    </source>
</reference>
<feature type="compositionally biased region" description="Low complexity" evidence="1">
    <location>
        <begin position="29"/>
        <end position="41"/>
    </location>
</feature>
<proteinExistence type="predicted"/>
<name>A0ABN6NBX4_9BACT</name>
<feature type="domain" description="Peptidase M16 C-terminal" evidence="4">
    <location>
        <begin position="229"/>
        <end position="405"/>
    </location>
</feature>
<protein>
    <recommendedName>
        <fullName evidence="7">Insulinase family protein</fullName>
    </recommendedName>
</protein>
<dbReference type="InterPro" id="IPR050361">
    <property type="entry name" value="MPP/UQCRC_Complex"/>
</dbReference>
<feature type="chain" id="PRO_5045901357" description="Insulinase family protein" evidence="2">
    <location>
        <begin position="24"/>
        <end position="512"/>
    </location>
</feature>
<evidence type="ECO:0000259" key="4">
    <source>
        <dbReference type="Pfam" id="PF05193"/>
    </source>
</evidence>
<keyword evidence="6" id="KW-1185">Reference proteome</keyword>
<feature type="domain" description="Peptidase M16 N-terminal" evidence="3">
    <location>
        <begin position="84"/>
        <end position="190"/>
    </location>
</feature>
<dbReference type="InterPro" id="IPR011249">
    <property type="entry name" value="Metalloenz_LuxS/M16"/>
</dbReference>
<sequence length="512" mass="54169">MRAPSRHLFLPLALAAACATAPARPPESAAGQPAAGQPLGLSIAPPDRAAVPPKGPTPVLKVPPQQHFTLSNGLKVRLVEYHRLPIVSLDLALDAGAVHDPAGQPGLASFTASMLTEGTATRSATQISDDLGFIGASVSAGAGFDQASVSGSALVRHLDKLLEIFSDVALHPAFPQGDFARVQDARLVSLLQQRDQPGVVAAKAFGRLFWNGHPYGHWIAGTEASTRAVTREALARFHASHYVPNAAELVVVGDVTRAELEPRLEKAFGAWKPGAAPPAPEVKVPQRPLRTLLVDKPDAPQTLVMFGTPGLDRKSDDYYAAEVAFQILGGGSASRLFRELREKQGYTYGIYAREEARKFGGTSYVAGNVKADVTGAALKGLLEEIRRMRETAVSEAELKDARNALALSLPADFATAGGIAGKLAEEVVYGLPDDYWDRYVERVNQVSAADVQAAMRRYLDPEQLTLVLVGTAAEVRPQLQGLPLGPVTVEPMATAAQGGGSGPVVDDEDDDG</sequence>
<dbReference type="Pfam" id="PF00675">
    <property type="entry name" value="Peptidase_M16"/>
    <property type="match status" value="1"/>
</dbReference>
<dbReference type="Pfam" id="PF05193">
    <property type="entry name" value="Peptidase_M16_C"/>
    <property type="match status" value="1"/>
</dbReference>
<evidence type="ECO:0000256" key="2">
    <source>
        <dbReference type="SAM" id="SignalP"/>
    </source>
</evidence>
<evidence type="ECO:0000313" key="5">
    <source>
        <dbReference type="EMBL" id="BDG09614.1"/>
    </source>
</evidence>
<feature type="region of interest" description="Disordered" evidence="1">
    <location>
        <begin position="23"/>
        <end position="64"/>
    </location>
</feature>
<dbReference type="Gene3D" id="3.30.830.10">
    <property type="entry name" value="Metalloenzyme, LuxS/M16 peptidase-like"/>
    <property type="match status" value="2"/>
</dbReference>
<evidence type="ECO:0000313" key="6">
    <source>
        <dbReference type="Proteomes" id="UP001162734"/>
    </source>
</evidence>
<dbReference type="PROSITE" id="PS51257">
    <property type="entry name" value="PROKAR_LIPOPROTEIN"/>
    <property type="match status" value="1"/>
</dbReference>
<dbReference type="Proteomes" id="UP001162734">
    <property type="component" value="Chromosome"/>
</dbReference>
<accession>A0ABN6NBX4</accession>
<organism evidence="5 6">
    <name type="scientific">Anaeromyxobacter paludicola</name>
    <dbReference type="NCBI Taxonomy" id="2918171"/>
    <lineage>
        <taxon>Bacteria</taxon>
        <taxon>Pseudomonadati</taxon>
        <taxon>Myxococcota</taxon>
        <taxon>Myxococcia</taxon>
        <taxon>Myxococcales</taxon>
        <taxon>Cystobacterineae</taxon>
        <taxon>Anaeromyxobacteraceae</taxon>
        <taxon>Anaeromyxobacter</taxon>
    </lineage>
</organism>
<evidence type="ECO:0000259" key="3">
    <source>
        <dbReference type="Pfam" id="PF00675"/>
    </source>
</evidence>
<evidence type="ECO:0000256" key="1">
    <source>
        <dbReference type="SAM" id="MobiDB-lite"/>
    </source>
</evidence>
<dbReference type="SUPFAM" id="SSF63411">
    <property type="entry name" value="LuxS/MPP-like metallohydrolase"/>
    <property type="match status" value="2"/>
</dbReference>
<dbReference type="InterPro" id="IPR007863">
    <property type="entry name" value="Peptidase_M16_C"/>
</dbReference>
<dbReference type="EMBL" id="AP025592">
    <property type="protein sequence ID" value="BDG09614.1"/>
    <property type="molecule type" value="Genomic_DNA"/>
</dbReference>
<feature type="signal peptide" evidence="2">
    <location>
        <begin position="1"/>
        <end position="23"/>
    </location>
</feature>